<evidence type="ECO:0000256" key="1">
    <source>
        <dbReference type="SAM" id="Phobius"/>
    </source>
</evidence>
<feature type="transmembrane region" description="Helical" evidence="1">
    <location>
        <begin position="210"/>
        <end position="232"/>
    </location>
</feature>
<accession>A0A4S4NFA5</accession>
<dbReference type="Pfam" id="PF26514">
    <property type="entry name" value="DUF8173"/>
    <property type="match status" value="1"/>
</dbReference>
<feature type="transmembrane region" description="Helical" evidence="1">
    <location>
        <begin position="282"/>
        <end position="308"/>
    </location>
</feature>
<evidence type="ECO:0000259" key="3">
    <source>
        <dbReference type="Pfam" id="PF26514"/>
    </source>
</evidence>
<reference evidence="4 5" key="1">
    <citation type="submission" date="2019-04" db="EMBL/GenBank/DDBJ databases">
        <title>Shimia ponticola sp. nov., isolated from seawater.</title>
        <authorList>
            <person name="Kim Y.-O."/>
            <person name="Yoon J.-H."/>
        </authorList>
    </citation>
    <scope>NUCLEOTIDE SEQUENCE [LARGE SCALE GENOMIC DNA]</scope>
    <source>
        <strain evidence="4 5">MYP11</strain>
    </source>
</reference>
<keyword evidence="1" id="KW-0472">Membrane</keyword>
<protein>
    <recommendedName>
        <fullName evidence="3">DUF8173 domain-containing protein</fullName>
    </recommendedName>
</protein>
<evidence type="ECO:0000256" key="2">
    <source>
        <dbReference type="SAM" id="SignalP"/>
    </source>
</evidence>
<dbReference type="Proteomes" id="UP000306602">
    <property type="component" value="Unassembled WGS sequence"/>
</dbReference>
<dbReference type="OrthoDB" id="7846990at2"/>
<keyword evidence="1" id="KW-1133">Transmembrane helix</keyword>
<feature type="chain" id="PRO_5020999222" description="DUF8173 domain-containing protein" evidence="2">
    <location>
        <begin position="20"/>
        <end position="369"/>
    </location>
</feature>
<dbReference type="InterPro" id="IPR058486">
    <property type="entry name" value="DUF8173"/>
</dbReference>
<dbReference type="EMBL" id="SRKY01000001">
    <property type="protein sequence ID" value="THH38256.1"/>
    <property type="molecule type" value="Genomic_DNA"/>
</dbReference>
<feature type="signal peptide" evidence="2">
    <location>
        <begin position="1"/>
        <end position="19"/>
    </location>
</feature>
<keyword evidence="5" id="KW-1185">Reference proteome</keyword>
<proteinExistence type="predicted"/>
<keyword evidence="2" id="KW-0732">Signal</keyword>
<feature type="transmembrane region" description="Helical" evidence="1">
    <location>
        <begin position="342"/>
        <end position="360"/>
    </location>
</feature>
<feature type="transmembrane region" description="Helical" evidence="1">
    <location>
        <begin position="320"/>
        <end position="336"/>
    </location>
</feature>
<evidence type="ECO:0000313" key="5">
    <source>
        <dbReference type="Proteomes" id="UP000306602"/>
    </source>
</evidence>
<dbReference type="AlphaFoldDB" id="A0A4S4NFA5"/>
<organism evidence="4 5">
    <name type="scientific">Aliishimia ponticola</name>
    <dbReference type="NCBI Taxonomy" id="2499833"/>
    <lineage>
        <taxon>Bacteria</taxon>
        <taxon>Pseudomonadati</taxon>
        <taxon>Pseudomonadota</taxon>
        <taxon>Alphaproteobacteria</taxon>
        <taxon>Rhodobacterales</taxon>
        <taxon>Paracoccaceae</taxon>
        <taxon>Aliishimia</taxon>
    </lineage>
</organism>
<evidence type="ECO:0000313" key="4">
    <source>
        <dbReference type="EMBL" id="THH38256.1"/>
    </source>
</evidence>
<dbReference type="RefSeq" id="WP_136461149.1">
    <property type="nucleotide sequence ID" value="NZ_SRKY01000001.1"/>
</dbReference>
<sequence>MTRILACFFLILTSSALLAEERPAIVEMGGDVFQGGRVVTHDAEGTDDLFMAGARVTGKRDIAGSAHLAGRKIVMDGEVQGDAYAFGEEVALNGAVTGDATLAGRAVSVQDVGGDLRIAGSKVSVLGDVQGYAMVAGEEVRIEGRIMGDLRLAAEEITWGDTAQIDGKLILYEDDPGETTVPGGVVAEDRIDRREIEDWDGPRPPSFGRLLGKFVLGILLVTGLAALVAALVPDRLADMRRQMLDRPFNALWIGFLALSALIGAGILVGMTVIGLLLTPAFIALAVVSGFAGYVVATYSFGVGLLLAVGRSLPESLPERILAAAIGALVAAIIGVIPFLGWLFVLALVLAGLGAITIRLLRPAFFVGAP</sequence>
<gene>
    <name evidence="4" type="ORF">E4Z66_01385</name>
</gene>
<name>A0A4S4NFA5_9RHOB</name>
<keyword evidence="1" id="KW-0812">Transmembrane</keyword>
<feature type="domain" description="DUF8173" evidence="3">
    <location>
        <begin position="207"/>
        <end position="359"/>
    </location>
</feature>
<feature type="transmembrane region" description="Helical" evidence="1">
    <location>
        <begin position="252"/>
        <end position="276"/>
    </location>
</feature>
<comment type="caution">
    <text evidence="4">The sequence shown here is derived from an EMBL/GenBank/DDBJ whole genome shotgun (WGS) entry which is preliminary data.</text>
</comment>